<reference evidence="7 8" key="1">
    <citation type="journal article" date="2019" name="Sci. Rep.">
        <title>A high-quality genome of Eragrostis curvula grass provides insights into Poaceae evolution and supports new strategies to enhance forage quality.</title>
        <authorList>
            <person name="Carballo J."/>
            <person name="Santos B.A.C.M."/>
            <person name="Zappacosta D."/>
            <person name="Garbus I."/>
            <person name="Selva J.P."/>
            <person name="Gallo C.A."/>
            <person name="Diaz A."/>
            <person name="Albertini E."/>
            <person name="Caccamo M."/>
            <person name="Echenique V."/>
        </authorList>
    </citation>
    <scope>NUCLEOTIDE SEQUENCE [LARGE SCALE GENOMIC DNA]</scope>
    <source>
        <strain evidence="8">cv. Victoria</strain>
        <tissue evidence="7">Leaf</tissue>
    </source>
</reference>
<dbReference type="EMBL" id="RWGY01001123">
    <property type="protein sequence ID" value="TVT96808.1"/>
    <property type="molecule type" value="Genomic_DNA"/>
</dbReference>
<dbReference type="OrthoDB" id="1717827at2759"/>
<feature type="repeat" description="PPR" evidence="6">
    <location>
        <begin position="629"/>
        <end position="663"/>
    </location>
</feature>
<accession>A0A5J9SD71</accession>
<name>A0A5J9SD71_9POAL</name>
<gene>
    <name evidence="7" type="ORF">EJB05_57976</name>
</gene>
<comment type="subcellular location">
    <subcellularLocation>
        <location evidence="1">Mitochondrion</location>
    </subcellularLocation>
</comment>
<keyword evidence="5" id="KW-0496">Mitochondrion</keyword>
<dbReference type="InterPro" id="IPR011990">
    <property type="entry name" value="TPR-like_helical_dom_sf"/>
</dbReference>
<evidence type="ECO:0000313" key="7">
    <source>
        <dbReference type="EMBL" id="TVT96808.1"/>
    </source>
</evidence>
<keyword evidence="3" id="KW-0677">Repeat</keyword>
<feature type="repeat" description="PPR" evidence="6">
    <location>
        <begin position="594"/>
        <end position="628"/>
    </location>
</feature>
<dbReference type="SUPFAM" id="SSF48452">
    <property type="entry name" value="TPR-like"/>
    <property type="match status" value="1"/>
</dbReference>
<evidence type="ECO:0000256" key="3">
    <source>
        <dbReference type="ARBA" id="ARBA00022737"/>
    </source>
</evidence>
<dbReference type="InterPro" id="IPR002885">
    <property type="entry name" value="PPR_rpt"/>
</dbReference>
<dbReference type="Pfam" id="PF01535">
    <property type="entry name" value="PPR"/>
    <property type="match status" value="4"/>
</dbReference>
<keyword evidence="8" id="KW-1185">Reference proteome</keyword>
<evidence type="ECO:0000256" key="5">
    <source>
        <dbReference type="ARBA" id="ARBA00023128"/>
    </source>
</evidence>
<dbReference type="Proteomes" id="UP000324897">
    <property type="component" value="Unassembled WGS sequence"/>
</dbReference>
<dbReference type="AlphaFoldDB" id="A0A5J9SD71"/>
<dbReference type="PANTHER" id="PTHR45717">
    <property type="entry name" value="OS12G0527900 PROTEIN"/>
    <property type="match status" value="1"/>
</dbReference>
<protein>
    <recommendedName>
        <fullName evidence="9">Pentacotripeptide-repeat region of PRORP domain-containing protein</fullName>
    </recommendedName>
</protein>
<evidence type="ECO:0000256" key="4">
    <source>
        <dbReference type="ARBA" id="ARBA00022946"/>
    </source>
</evidence>
<organism evidence="7 8">
    <name type="scientific">Eragrostis curvula</name>
    <name type="common">weeping love grass</name>
    <dbReference type="NCBI Taxonomy" id="38414"/>
    <lineage>
        <taxon>Eukaryota</taxon>
        <taxon>Viridiplantae</taxon>
        <taxon>Streptophyta</taxon>
        <taxon>Embryophyta</taxon>
        <taxon>Tracheophyta</taxon>
        <taxon>Spermatophyta</taxon>
        <taxon>Magnoliopsida</taxon>
        <taxon>Liliopsida</taxon>
        <taxon>Poales</taxon>
        <taxon>Poaceae</taxon>
        <taxon>PACMAD clade</taxon>
        <taxon>Chloridoideae</taxon>
        <taxon>Eragrostideae</taxon>
        <taxon>Eragrostidinae</taxon>
        <taxon>Eragrostis</taxon>
    </lineage>
</organism>
<feature type="repeat" description="PPR" evidence="6">
    <location>
        <begin position="141"/>
        <end position="175"/>
    </location>
</feature>
<dbReference type="Gramene" id="TVT96808">
    <property type="protein sequence ID" value="TVT96808"/>
    <property type="gene ID" value="EJB05_57976"/>
</dbReference>
<proteinExistence type="inferred from homology"/>
<keyword evidence="4" id="KW-0809">Transit peptide</keyword>
<evidence type="ECO:0000313" key="8">
    <source>
        <dbReference type="Proteomes" id="UP000324897"/>
    </source>
</evidence>
<dbReference type="PROSITE" id="PS51375">
    <property type="entry name" value="PPR"/>
    <property type="match status" value="4"/>
</dbReference>
<comment type="caution">
    <text evidence="7">The sequence shown here is derived from an EMBL/GenBank/DDBJ whole genome shotgun (WGS) entry which is preliminary data.</text>
</comment>
<dbReference type="PANTHER" id="PTHR45717:SF8">
    <property type="entry name" value="OS01G0301000 PROTEIN"/>
    <property type="match status" value="1"/>
</dbReference>
<evidence type="ECO:0000256" key="2">
    <source>
        <dbReference type="ARBA" id="ARBA00007626"/>
    </source>
</evidence>
<feature type="non-terminal residue" evidence="7">
    <location>
        <position position="1"/>
    </location>
</feature>
<evidence type="ECO:0000256" key="6">
    <source>
        <dbReference type="PROSITE-ProRule" id="PRU00708"/>
    </source>
</evidence>
<dbReference type="GO" id="GO:0005739">
    <property type="term" value="C:mitochondrion"/>
    <property type="evidence" value="ECO:0007669"/>
    <property type="project" value="UniProtKB-SubCell"/>
</dbReference>
<dbReference type="GO" id="GO:0003729">
    <property type="term" value="F:mRNA binding"/>
    <property type="evidence" value="ECO:0007669"/>
    <property type="project" value="UniProtKB-ARBA"/>
</dbReference>
<dbReference type="NCBIfam" id="TIGR00756">
    <property type="entry name" value="PPR"/>
    <property type="match status" value="4"/>
</dbReference>
<evidence type="ECO:0008006" key="9">
    <source>
        <dbReference type="Google" id="ProtNLM"/>
    </source>
</evidence>
<dbReference type="Gene3D" id="1.25.40.10">
    <property type="entry name" value="Tetratricopeptide repeat domain"/>
    <property type="match status" value="4"/>
</dbReference>
<dbReference type="FunFam" id="1.25.40.10:FF:000385">
    <property type="entry name" value="Pentatricopeptide repeat-containing protein mitochondrial"/>
    <property type="match status" value="1"/>
</dbReference>
<sequence length="888" mass="100528">MLRAAALRRVSLAPAARSAHAQATAPQADAPERRSLDPAWVPLYTTLAALPSRQPPGAAAAVLDAWIRERRPLSQDQIVAYVRKLRCSSKSCALELMDWMEARGAKFTLGHHALRLNLVSTVKGIHAAEEYFWSLPDIFKSVKTYSSLLNCYAEHSSADKGLELYEKMKAMNFDPSTLVYNNLMSLYHRSGYPEKIPTIYKEMSESGVCPNNFTLTMLVKSYIKLNDLESAGKLLEELQKVTPVHWSLYTRMAVSCVNIGLFDKAEMALKKAEQEWQSINQQYNAGIANIMIAAYLDKGMIDEAEALRQSAMAQRRCTDKMFSMFVVFYLTKSKVKEALQILRERKKMLRRHKWVPTKVFLQRFLKHFEEIKDVDGMESLCVCLKEHECLDAEAYKALMRTYISAVRKGKPKLQNPKPMSPPASFAGARLLLRRLLSTATEAVTEAAAPASNAAAKAAKKKGARPLYRQLSALGKAGEGSVSRVMNKWVREGGTVRVEDLVKHVKDLRKYKRHAHALEVKASVLRGVGSPDMVFLVTVAGTRDIQQMLMDWMVNARGMNMSHTNHAIRLDLIHKVRGIQAAENYFDDLPDPAKNHRTYGALLNCYCSEKMEEKAADLYRKMDELGITSSTLPINNLMTLYMKLGQHRKVDSLFEEMKVKNVKPVSLTCCILMTSYAASNKIDAIEELLKEMAEKDVDLQWSAYSTLASIYVNANLVEKAESALKKLEELVCDSDDRQPFDFLMSLYASAGNLSEVNRVWGVIKAKFFKVTNTSYLGMLQALYKLNDLDRLKQIFEEWESSYEAYDMRLTNMMIRAHLKKHKDAEGAERFCKCLRTLGCIDGRAYESLLRTYLAAGKTNRSLRQQIKDDKIEICYDIGKLLKRMGDKGR</sequence>
<feature type="repeat" description="PPR" evidence="6">
    <location>
        <begin position="176"/>
        <end position="210"/>
    </location>
</feature>
<dbReference type="Pfam" id="PF13041">
    <property type="entry name" value="PPR_2"/>
    <property type="match status" value="2"/>
</dbReference>
<comment type="similarity">
    <text evidence="2">Belongs to the PPR family. P subfamily.</text>
</comment>
<evidence type="ECO:0000256" key="1">
    <source>
        <dbReference type="ARBA" id="ARBA00004173"/>
    </source>
</evidence>